<evidence type="ECO:0000256" key="7">
    <source>
        <dbReference type="RuleBase" id="RU000492"/>
    </source>
</evidence>
<dbReference type="Gene3D" id="3.40.50.300">
    <property type="entry name" value="P-loop containing nucleotide triphosphate hydrolases"/>
    <property type="match status" value="2"/>
</dbReference>
<dbReference type="CDD" id="cd18787">
    <property type="entry name" value="SF2_C_DEAD"/>
    <property type="match status" value="1"/>
</dbReference>
<dbReference type="InterPro" id="IPR027417">
    <property type="entry name" value="P-loop_NTPase"/>
</dbReference>
<evidence type="ECO:0000256" key="2">
    <source>
        <dbReference type="ARBA" id="ARBA00022801"/>
    </source>
</evidence>
<evidence type="ECO:0000259" key="12">
    <source>
        <dbReference type="PROSITE" id="PS51195"/>
    </source>
</evidence>
<dbReference type="CDD" id="cd17946">
    <property type="entry name" value="DEADc_DDX24"/>
    <property type="match status" value="1"/>
</dbReference>
<evidence type="ECO:0000259" key="10">
    <source>
        <dbReference type="PROSITE" id="PS51192"/>
    </source>
</evidence>
<reference evidence="13 14" key="1">
    <citation type="submission" date="2018-07" db="EMBL/GenBank/DDBJ databases">
        <title>The complete nuclear genome of the prasinophyte Chloropicon primus (CCMP1205).</title>
        <authorList>
            <person name="Pombert J.-F."/>
            <person name="Otis C."/>
            <person name="Turmel M."/>
            <person name="Lemieux C."/>
        </authorList>
    </citation>
    <scope>NUCLEOTIDE SEQUENCE [LARGE SCALE GENOMIC DNA]</scope>
    <source>
        <strain evidence="13 14">CCMP1205</strain>
    </source>
</reference>
<comment type="domain">
    <text evidence="8">The Q motif is unique to and characteristic of the DEAD box family of RNA helicases and controls ATP binding and hydrolysis.</text>
</comment>
<keyword evidence="1 7" id="KW-0547">Nucleotide-binding</keyword>
<comment type="function">
    <text evidence="8">RNA helicase.</text>
</comment>
<dbReference type="InterPro" id="IPR011545">
    <property type="entry name" value="DEAD/DEAH_box_helicase_dom"/>
</dbReference>
<name>A0A5B8MGE1_9CHLO</name>
<dbReference type="GO" id="GO:0003723">
    <property type="term" value="F:RNA binding"/>
    <property type="evidence" value="ECO:0007669"/>
    <property type="project" value="UniProtKB-UniRule"/>
</dbReference>
<accession>A0A5B8MGE1</accession>
<evidence type="ECO:0000256" key="1">
    <source>
        <dbReference type="ARBA" id="ARBA00022741"/>
    </source>
</evidence>
<gene>
    <name evidence="13" type="ORF">A3770_02p17220</name>
</gene>
<dbReference type="Pfam" id="PF00270">
    <property type="entry name" value="DEAD"/>
    <property type="match status" value="1"/>
</dbReference>
<dbReference type="PROSITE" id="PS51192">
    <property type="entry name" value="HELICASE_ATP_BIND_1"/>
    <property type="match status" value="1"/>
</dbReference>
<dbReference type="AlphaFoldDB" id="A0A5B8MGE1"/>
<dbReference type="GO" id="GO:0005524">
    <property type="term" value="F:ATP binding"/>
    <property type="evidence" value="ECO:0007669"/>
    <property type="project" value="UniProtKB-UniRule"/>
</dbReference>
<feature type="region of interest" description="Disordered" evidence="9">
    <location>
        <begin position="103"/>
        <end position="159"/>
    </location>
</feature>
<evidence type="ECO:0000256" key="6">
    <source>
        <dbReference type="PROSITE-ProRule" id="PRU00552"/>
    </source>
</evidence>
<feature type="compositionally biased region" description="Basic and acidic residues" evidence="9">
    <location>
        <begin position="144"/>
        <end position="156"/>
    </location>
</feature>
<evidence type="ECO:0000256" key="8">
    <source>
        <dbReference type="RuleBase" id="RU365068"/>
    </source>
</evidence>
<dbReference type="InterPro" id="IPR001650">
    <property type="entry name" value="Helicase_C-like"/>
</dbReference>
<dbReference type="GO" id="GO:0016787">
    <property type="term" value="F:hydrolase activity"/>
    <property type="evidence" value="ECO:0007669"/>
    <property type="project" value="UniProtKB-KW"/>
</dbReference>
<feature type="domain" description="DEAD-box RNA helicase Q" evidence="12">
    <location>
        <begin position="167"/>
        <end position="195"/>
    </location>
</feature>
<proteinExistence type="inferred from homology"/>
<evidence type="ECO:0000313" key="13">
    <source>
        <dbReference type="EMBL" id="QDZ19204.1"/>
    </source>
</evidence>
<evidence type="ECO:0000256" key="9">
    <source>
        <dbReference type="SAM" id="MobiDB-lite"/>
    </source>
</evidence>
<dbReference type="SMART" id="SM00487">
    <property type="entry name" value="DEXDc"/>
    <property type="match status" value="1"/>
</dbReference>
<keyword evidence="14" id="KW-1185">Reference proteome</keyword>
<dbReference type="PROSITE" id="PS51194">
    <property type="entry name" value="HELICASE_CTER"/>
    <property type="match status" value="1"/>
</dbReference>
<evidence type="ECO:0000256" key="3">
    <source>
        <dbReference type="ARBA" id="ARBA00022806"/>
    </source>
</evidence>
<evidence type="ECO:0000256" key="5">
    <source>
        <dbReference type="ARBA" id="ARBA00022884"/>
    </source>
</evidence>
<dbReference type="SMART" id="SM00490">
    <property type="entry name" value="HELICc"/>
    <property type="match status" value="1"/>
</dbReference>
<evidence type="ECO:0000259" key="11">
    <source>
        <dbReference type="PROSITE" id="PS51194"/>
    </source>
</evidence>
<organism evidence="13 14">
    <name type="scientific">Chloropicon primus</name>
    <dbReference type="NCBI Taxonomy" id="1764295"/>
    <lineage>
        <taxon>Eukaryota</taxon>
        <taxon>Viridiplantae</taxon>
        <taxon>Chlorophyta</taxon>
        <taxon>Chloropicophyceae</taxon>
        <taxon>Chloropicales</taxon>
        <taxon>Chloropicaceae</taxon>
        <taxon>Chloropicon</taxon>
    </lineage>
</organism>
<keyword evidence="4 7" id="KW-0067">ATP-binding</keyword>
<feature type="compositionally biased region" description="Basic and acidic residues" evidence="9">
    <location>
        <begin position="109"/>
        <end position="121"/>
    </location>
</feature>
<comment type="similarity">
    <text evidence="7">Belongs to the DEAD box helicase family.</text>
</comment>
<dbReference type="OrthoDB" id="4310724at2759"/>
<dbReference type="EMBL" id="CP031035">
    <property type="protein sequence ID" value="QDZ19204.1"/>
    <property type="molecule type" value="Genomic_DNA"/>
</dbReference>
<evidence type="ECO:0000313" key="14">
    <source>
        <dbReference type="Proteomes" id="UP000316726"/>
    </source>
</evidence>
<dbReference type="GO" id="GO:0003724">
    <property type="term" value="F:RNA helicase activity"/>
    <property type="evidence" value="ECO:0007669"/>
    <property type="project" value="UniProtKB-EC"/>
</dbReference>
<evidence type="ECO:0000256" key="4">
    <source>
        <dbReference type="ARBA" id="ARBA00022840"/>
    </source>
</evidence>
<feature type="region of interest" description="Disordered" evidence="9">
    <location>
        <begin position="35"/>
        <end position="70"/>
    </location>
</feature>
<dbReference type="PROSITE" id="PS00039">
    <property type="entry name" value="DEAD_ATP_HELICASE"/>
    <property type="match status" value="1"/>
</dbReference>
<comment type="catalytic activity">
    <reaction evidence="8">
        <text>ATP + H2O = ADP + phosphate + H(+)</text>
        <dbReference type="Rhea" id="RHEA:13065"/>
        <dbReference type="ChEBI" id="CHEBI:15377"/>
        <dbReference type="ChEBI" id="CHEBI:15378"/>
        <dbReference type="ChEBI" id="CHEBI:30616"/>
        <dbReference type="ChEBI" id="CHEBI:43474"/>
        <dbReference type="ChEBI" id="CHEBI:456216"/>
        <dbReference type="EC" id="3.6.4.13"/>
    </reaction>
</comment>
<dbReference type="Proteomes" id="UP000316726">
    <property type="component" value="Chromosome 2"/>
</dbReference>
<dbReference type="STRING" id="1764295.A0A5B8MGE1"/>
<keyword evidence="3 7" id="KW-0347">Helicase</keyword>
<feature type="short sequence motif" description="Q motif" evidence="6">
    <location>
        <begin position="167"/>
        <end position="195"/>
    </location>
</feature>
<dbReference type="PROSITE" id="PS51195">
    <property type="entry name" value="Q_MOTIF"/>
    <property type="match status" value="1"/>
</dbReference>
<dbReference type="EC" id="3.6.4.13" evidence="8"/>
<dbReference type="Pfam" id="PF00271">
    <property type="entry name" value="Helicase_C"/>
    <property type="match status" value="1"/>
</dbReference>
<dbReference type="InterPro" id="IPR014001">
    <property type="entry name" value="Helicase_ATP-bd"/>
</dbReference>
<feature type="domain" description="Helicase ATP-binding" evidence="10">
    <location>
        <begin position="199"/>
        <end position="397"/>
    </location>
</feature>
<feature type="domain" description="Helicase C-terminal" evidence="11">
    <location>
        <begin position="428"/>
        <end position="590"/>
    </location>
</feature>
<protein>
    <recommendedName>
        <fullName evidence="8">ATP-dependent RNA helicase</fullName>
        <ecNumber evidence="8">3.6.4.13</ecNumber>
    </recommendedName>
</protein>
<dbReference type="InterPro" id="IPR000629">
    <property type="entry name" value="RNA-helicase_DEAD-box_CS"/>
</dbReference>
<sequence>MGDLLQGLLLYGTQFSGSLGERESLVVMKMAPVGGRKRKGAHKGPSAGRTKGEDAQTGEDLVGEGKRAKWKKVEVDQDSFLEEADHDFGGFLELEVLDEGDVGTIDAPEPAKPDASVEDRQKKKKKKKKKNGGDAGEGSSAEARALEEERGKDRAAPAKRVNKVNMKKWFPFHLDARIVDSLKVQGFSTPTPIQKESLPSSLSGEADIVGAAQTGSGKTLAFALPMIQRILREKDKLLDAQALGGEGPKEGSKAAKNPLGVRALVVTPTRELALQITQHIDKIASRYGIYTAGIVGGMSQQKQERVLKNLPHIVVGTPGRLWELIESDTGLSNLKKLSFFVLDEADRMVEQGHFQELSYIIDRVPFSPKLQTFVFSATLTMPKTVLKKKESKAPKKAKTSVASIMKKIKFRENVQIFDLTRIRKVAAKLEETVINCSEESRMEFLYFVLATKTEGRTLVFCNAISTIRTLLSILENLGLPVSAIHAQQQQRQRLKALDSFKNGKKNILLATDVAARGLDIPGVRCVVQYQLPDTSETYVHRAGRTARAEEDGLNILFVVPKNAKQFMRLRYSLKMDKDLPSFPVKHSVMPKLRARVSLAKRIDEITRSDKKQKVKVDWIKRNAEAAGLVVEEEEKDDDDVAQEHLRNRKRQQKLNNLRQELNRLLAKPLV</sequence>
<keyword evidence="2 7" id="KW-0378">Hydrolase</keyword>
<keyword evidence="5 8" id="KW-0694">RNA-binding</keyword>
<dbReference type="PANTHER" id="PTHR24031">
    <property type="entry name" value="RNA HELICASE"/>
    <property type="match status" value="1"/>
</dbReference>
<dbReference type="SUPFAM" id="SSF52540">
    <property type="entry name" value="P-loop containing nucleoside triphosphate hydrolases"/>
    <property type="match status" value="1"/>
</dbReference>
<dbReference type="InterPro" id="IPR014014">
    <property type="entry name" value="RNA_helicase_DEAD_Q_motif"/>
</dbReference>